<dbReference type="GO" id="GO:0009279">
    <property type="term" value="C:cell outer membrane"/>
    <property type="evidence" value="ECO:0007669"/>
    <property type="project" value="UniProtKB-SubCell"/>
</dbReference>
<dbReference type="FunFam" id="2.40.160.20:FF:000001">
    <property type="entry name" value="Outer membrane protein W"/>
    <property type="match status" value="1"/>
</dbReference>
<accession>B7LS21</accession>
<comment type="similarity">
    <text evidence="2">Belongs to the OmpW/AlkL family.</text>
</comment>
<dbReference type="PANTHER" id="PTHR36920:SF1">
    <property type="entry name" value="OUTER MEMBRANE PROTEIN W"/>
    <property type="match status" value="1"/>
</dbReference>
<name>B7LS21_ESCF3</name>
<keyword evidence="10" id="KW-1185">Reference proteome</keyword>
<evidence type="ECO:0000313" key="9">
    <source>
        <dbReference type="EMBL" id="CAQ89213.1"/>
    </source>
</evidence>
<keyword evidence="3" id="KW-1134">Transmembrane beta strand</keyword>
<evidence type="ECO:0000256" key="7">
    <source>
        <dbReference type="ARBA" id="ARBA00023237"/>
    </source>
</evidence>
<dbReference type="GO" id="GO:0055085">
    <property type="term" value="P:transmembrane transport"/>
    <property type="evidence" value="ECO:0007669"/>
    <property type="project" value="TreeGrafter"/>
</dbReference>
<protein>
    <recommendedName>
        <fullName evidence="8">Outer membrane protein W</fullName>
    </recommendedName>
</protein>
<dbReference type="InterPro" id="IPR011250">
    <property type="entry name" value="OMP/PagP_B-barrel"/>
</dbReference>
<dbReference type="Proteomes" id="UP000000745">
    <property type="component" value="Chromosome"/>
</dbReference>
<dbReference type="NCBIfam" id="NF008202">
    <property type="entry name" value="PRK10959.1"/>
    <property type="match status" value="1"/>
</dbReference>
<dbReference type="KEGG" id="efe:EFER_1697"/>
<keyword evidence="4" id="KW-0812">Transmembrane</keyword>
<dbReference type="HOGENOM" id="CLU_042505_1_1_6"/>
<dbReference type="EMBL" id="CU928158">
    <property type="protein sequence ID" value="CAQ89213.1"/>
    <property type="molecule type" value="Genomic_DNA"/>
</dbReference>
<keyword evidence="5" id="KW-0732">Signal</keyword>
<evidence type="ECO:0000256" key="3">
    <source>
        <dbReference type="ARBA" id="ARBA00022452"/>
    </source>
</evidence>
<dbReference type="InterPro" id="IPR005618">
    <property type="entry name" value="OMPW"/>
</dbReference>
<keyword evidence="7" id="KW-0998">Cell outer membrane</keyword>
<evidence type="ECO:0000256" key="1">
    <source>
        <dbReference type="ARBA" id="ARBA00004442"/>
    </source>
</evidence>
<evidence type="ECO:0000256" key="4">
    <source>
        <dbReference type="ARBA" id="ARBA00022692"/>
    </source>
</evidence>
<dbReference type="Pfam" id="PF03922">
    <property type="entry name" value="OmpW"/>
    <property type="match status" value="1"/>
</dbReference>
<dbReference type="PANTHER" id="PTHR36920">
    <property type="match status" value="1"/>
</dbReference>
<reference evidence="10" key="1">
    <citation type="journal article" date="2009" name="PLoS Genet.">
        <title>Organised genome dynamics in the Escherichia coli species results in highly diverse adaptive paths.</title>
        <authorList>
            <person name="Touchon M."/>
            <person name="Hoede C."/>
            <person name="Tenaillon O."/>
            <person name="Barbe V."/>
            <person name="Baeriswyl S."/>
            <person name="Bidet P."/>
            <person name="Bingen E."/>
            <person name="Bonacorsi S."/>
            <person name="Bouchier C."/>
            <person name="Bouvet O."/>
            <person name="Calteau A."/>
            <person name="Chiapello H."/>
            <person name="Clermont O."/>
            <person name="Cruveiller S."/>
            <person name="Danchin A."/>
            <person name="Diard M."/>
            <person name="Dossat C."/>
            <person name="Karoui M.E."/>
            <person name="Frapy E."/>
            <person name="Garry L."/>
            <person name="Ghigo J.M."/>
            <person name="Gilles A.M."/>
            <person name="Johnson J."/>
            <person name="Le Bouguenec C."/>
            <person name="Lescat M."/>
            <person name="Mangenot S."/>
            <person name="Martinez-Jehanne V."/>
            <person name="Matic I."/>
            <person name="Nassif X."/>
            <person name="Oztas S."/>
            <person name="Petit M.A."/>
            <person name="Pichon C."/>
            <person name="Rouy Z."/>
            <person name="Ruf C.S."/>
            <person name="Schneider D."/>
            <person name="Tourret J."/>
            <person name="Vacherie B."/>
            <person name="Vallenet D."/>
            <person name="Medigue C."/>
            <person name="Rocha E.P.C."/>
            <person name="Denamur E."/>
        </authorList>
    </citation>
    <scope>NUCLEOTIDE SEQUENCE [LARGE SCALE GENOMIC DNA]</scope>
    <source>
        <strain evidence="10">ATCC 35469 / DSM 13698 / BCRC 15582 / CCUG 18766 / IAM 14443 / JCM 21226 / LMG 7866 / NBRC 102419 / NCTC 12128 / CDC 0568-73</strain>
    </source>
</reference>
<evidence type="ECO:0000256" key="5">
    <source>
        <dbReference type="ARBA" id="ARBA00022729"/>
    </source>
</evidence>
<keyword evidence="6" id="KW-0472">Membrane</keyword>
<evidence type="ECO:0000313" key="10">
    <source>
        <dbReference type="Proteomes" id="UP000000745"/>
    </source>
</evidence>
<evidence type="ECO:0000256" key="2">
    <source>
        <dbReference type="ARBA" id="ARBA00009330"/>
    </source>
</evidence>
<gene>
    <name evidence="9" type="primary">ompW</name>
    <name evidence="9" type="ordered locus">EFER_1697</name>
</gene>
<proteinExistence type="inferred from homology"/>
<comment type="subcellular location">
    <subcellularLocation>
        <location evidence="1">Cell outer membrane</location>
    </subcellularLocation>
</comment>
<evidence type="ECO:0000256" key="8">
    <source>
        <dbReference type="ARBA" id="ARBA00074212"/>
    </source>
</evidence>
<organism evidence="9 10">
    <name type="scientific">Escherichia fergusonii (strain ATCC 35469 / DSM 13698 / CCUG 18766 / IAM 14443 / JCM 21226 / LMG 7866 / NBRC 102419 / NCTC 12128 / CDC 0568-73)</name>
    <dbReference type="NCBI Taxonomy" id="585054"/>
    <lineage>
        <taxon>Bacteria</taxon>
        <taxon>Pseudomonadati</taxon>
        <taxon>Pseudomonadota</taxon>
        <taxon>Gammaproteobacteria</taxon>
        <taxon>Enterobacterales</taxon>
        <taxon>Enterobacteriaceae</taxon>
        <taxon>Escherichia</taxon>
    </lineage>
</organism>
<dbReference type="Gene3D" id="2.40.160.20">
    <property type="match status" value="1"/>
</dbReference>
<sequence length="243" mass="26483">MIYVGSFVTPMWVYSSRFYNHNDGADMKKLTVAALAVTTLLSGSAFAHEAGEFFMRAGSATVRPTEGAGGTLGSLGGFSVTNNTQLGLTFTYMATDNIGVELLAASPFRHKVGTATTGDIATVHHLPPTLMAQWYFGDSGSKFRPYIGAGINYTTFFNNDFNDTGEGLGLSDLSLKDSWGVAGQVGVDYLINRDWLLNMSVWYMDIDTDVKYKSNGAVLPAGRYSDNVRLDPWVFMFSAGYRF</sequence>
<evidence type="ECO:0000256" key="6">
    <source>
        <dbReference type="ARBA" id="ARBA00023136"/>
    </source>
</evidence>
<dbReference type="SUPFAM" id="SSF56925">
    <property type="entry name" value="OMPA-like"/>
    <property type="match status" value="1"/>
</dbReference>
<dbReference type="AlphaFoldDB" id="B7LS21"/>